<evidence type="ECO:0000313" key="2">
    <source>
        <dbReference type="EMBL" id="KAG6960946.1"/>
    </source>
</evidence>
<protein>
    <submittedName>
        <fullName evidence="2">Uncharacterized protein</fullName>
    </submittedName>
</protein>
<organism evidence="2 3">
    <name type="scientific">Phytophthora cactorum</name>
    <dbReference type="NCBI Taxonomy" id="29920"/>
    <lineage>
        <taxon>Eukaryota</taxon>
        <taxon>Sar</taxon>
        <taxon>Stramenopiles</taxon>
        <taxon>Oomycota</taxon>
        <taxon>Peronosporomycetes</taxon>
        <taxon>Peronosporales</taxon>
        <taxon>Peronosporaceae</taxon>
        <taxon>Phytophthora</taxon>
    </lineage>
</organism>
<dbReference type="VEuPathDB" id="FungiDB:PC110_g6165"/>
<dbReference type="EMBL" id="JAENGZ010000366">
    <property type="protein sequence ID" value="KAG6960946.1"/>
    <property type="molecule type" value="Genomic_DNA"/>
</dbReference>
<dbReference type="AlphaFoldDB" id="A0A8T1UDR2"/>
<evidence type="ECO:0000313" key="3">
    <source>
        <dbReference type="Proteomes" id="UP000688947"/>
    </source>
</evidence>
<feature type="region of interest" description="Disordered" evidence="1">
    <location>
        <begin position="104"/>
        <end position="136"/>
    </location>
</feature>
<dbReference type="OrthoDB" id="129454at2759"/>
<sequence>MLEPLLEHFSNLSSGNFCHELNAWKETVEVGLQRAELISIKTEECVDANDENEGDSILDPADAMETAGLMDALESADRECFTDQSSDDDEVPPTQQAEMHQELPLQGGTPDASTESATQAKLRKTKGGEDEIREAPLTAEAVTASCITLKSDAWPKPMLIRQPRFMCSCKKSLSRLIESSQPVNTRTSYCQRFRVFIAISSSTSKDNMLP</sequence>
<feature type="region of interest" description="Disordered" evidence="1">
    <location>
        <begin position="78"/>
        <end position="97"/>
    </location>
</feature>
<evidence type="ECO:0000256" key="1">
    <source>
        <dbReference type="SAM" id="MobiDB-lite"/>
    </source>
</evidence>
<proteinExistence type="predicted"/>
<dbReference type="Proteomes" id="UP000688947">
    <property type="component" value="Unassembled WGS sequence"/>
</dbReference>
<comment type="caution">
    <text evidence="2">The sequence shown here is derived from an EMBL/GenBank/DDBJ whole genome shotgun (WGS) entry which is preliminary data.</text>
</comment>
<name>A0A8T1UDR2_9STRA</name>
<reference evidence="2" key="1">
    <citation type="submission" date="2021-01" db="EMBL/GenBank/DDBJ databases">
        <title>Phytophthora aleatoria, a newly-described species from Pinus radiata is distinct from Phytophthora cactorum isolates based on comparative genomics.</title>
        <authorList>
            <person name="Mcdougal R."/>
            <person name="Panda P."/>
            <person name="Williams N."/>
            <person name="Studholme D.J."/>
        </authorList>
    </citation>
    <scope>NUCLEOTIDE SEQUENCE</scope>
    <source>
        <strain evidence="2">NZFS 3830</strain>
    </source>
</reference>
<accession>A0A8T1UDR2</accession>
<gene>
    <name evidence="2" type="ORF">JG687_00007956</name>
</gene>